<organism evidence="1 2">
    <name type="scientific">Prevotella denticola</name>
    <dbReference type="NCBI Taxonomy" id="28129"/>
    <lineage>
        <taxon>Bacteria</taxon>
        <taxon>Pseudomonadati</taxon>
        <taxon>Bacteroidota</taxon>
        <taxon>Bacteroidia</taxon>
        <taxon>Bacteroidales</taxon>
        <taxon>Prevotellaceae</taxon>
        <taxon>Prevotella</taxon>
    </lineage>
</organism>
<name>A0A379E3D8_9BACT</name>
<dbReference type="InterPro" id="IPR025324">
    <property type="entry name" value="DUF4230"/>
</dbReference>
<dbReference type="AlphaFoldDB" id="A0A379E3D8"/>
<sequence length="222" mass="25265">MKRITILLLFPLLVASACKDRQKTEDSTSKNVDTIPMLVTQVQQCSRLYTTEYHIHKIITHDDKMKVSGSFMKHEFSVNLPLGDRRIAIPMDATLKAYIDMLGFSDKNIKRTGKQLVITLPDPKIILTSTKIDHKDVKQYVALTRQNFTDAELTGYEAQGRRQIIDAIPQMGIIEQAQASAARQLVPVFTSMGYKESDITISFRKKFTLSDLQEMIKANRKD</sequence>
<gene>
    <name evidence="1" type="ORF">NCTC13067_00605</name>
</gene>
<protein>
    <recommendedName>
        <fullName evidence="3">DUF4230 domain-containing protein</fullName>
    </recommendedName>
</protein>
<dbReference type="Proteomes" id="UP000255469">
    <property type="component" value="Unassembled WGS sequence"/>
</dbReference>
<dbReference type="Pfam" id="PF14014">
    <property type="entry name" value="DUF4230"/>
    <property type="match status" value="1"/>
</dbReference>
<dbReference type="EMBL" id="UGTM01000001">
    <property type="protein sequence ID" value="SUB86950.1"/>
    <property type="molecule type" value="Genomic_DNA"/>
</dbReference>
<evidence type="ECO:0000313" key="1">
    <source>
        <dbReference type="EMBL" id="SUB86950.1"/>
    </source>
</evidence>
<proteinExistence type="predicted"/>
<reference evidence="1 2" key="1">
    <citation type="submission" date="2018-06" db="EMBL/GenBank/DDBJ databases">
        <authorList>
            <consortium name="Pathogen Informatics"/>
            <person name="Doyle S."/>
        </authorList>
    </citation>
    <scope>NUCLEOTIDE SEQUENCE [LARGE SCALE GENOMIC DNA]</scope>
    <source>
        <strain evidence="1 2">NCTC13067</strain>
    </source>
</reference>
<dbReference type="RefSeq" id="WP_029216457.1">
    <property type="nucleotide sequence ID" value="NZ_CAUVPN010000006.1"/>
</dbReference>
<evidence type="ECO:0000313" key="2">
    <source>
        <dbReference type="Proteomes" id="UP000255469"/>
    </source>
</evidence>
<accession>A0A379E3D8</accession>
<evidence type="ECO:0008006" key="3">
    <source>
        <dbReference type="Google" id="ProtNLM"/>
    </source>
</evidence>
<dbReference type="PROSITE" id="PS51257">
    <property type="entry name" value="PROKAR_LIPOPROTEIN"/>
    <property type="match status" value="1"/>
</dbReference>